<organism evidence="1 2">
    <name type="scientific">Paenibacillus uliginis N3/975</name>
    <dbReference type="NCBI Taxonomy" id="1313296"/>
    <lineage>
        <taxon>Bacteria</taxon>
        <taxon>Bacillati</taxon>
        <taxon>Bacillota</taxon>
        <taxon>Bacilli</taxon>
        <taxon>Bacillales</taxon>
        <taxon>Paenibacillaceae</taxon>
        <taxon>Paenibacillus</taxon>
    </lineage>
</organism>
<name>A0A1X7H4B4_9BACL</name>
<gene>
    <name evidence="1" type="ORF">SAMN05661091_1723</name>
</gene>
<keyword evidence="2" id="KW-1185">Reference proteome</keyword>
<evidence type="ECO:0000313" key="2">
    <source>
        <dbReference type="Proteomes" id="UP000192940"/>
    </source>
</evidence>
<proteinExistence type="predicted"/>
<dbReference type="AlphaFoldDB" id="A0A1X7H4B4"/>
<accession>A0A1X7H4B4</accession>
<dbReference type="EMBL" id="LT840184">
    <property type="protein sequence ID" value="SMF79549.1"/>
    <property type="molecule type" value="Genomic_DNA"/>
</dbReference>
<sequence length="34" mass="3805">MRSNFAGGSTMSAEQDHKKRVLEVVTVKQREGDI</sequence>
<reference evidence="2" key="1">
    <citation type="submission" date="2017-04" db="EMBL/GenBank/DDBJ databases">
        <authorList>
            <person name="Varghese N."/>
            <person name="Submissions S."/>
        </authorList>
    </citation>
    <scope>NUCLEOTIDE SEQUENCE [LARGE SCALE GENOMIC DNA]</scope>
    <source>
        <strain evidence="2">N3/975</strain>
    </source>
</reference>
<dbReference type="Proteomes" id="UP000192940">
    <property type="component" value="Chromosome I"/>
</dbReference>
<dbReference type="STRING" id="1313296.SAMN05661091_1723"/>
<evidence type="ECO:0000313" key="1">
    <source>
        <dbReference type="EMBL" id="SMF79549.1"/>
    </source>
</evidence>
<protein>
    <submittedName>
        <fullName evidence="1">Uncharacterized protein</fullName>
    </submittedName>
</protein>